<feature type="signal peptide" evidence="2">
    <location>
        <begin position="1"/>
        <end position="27"/>
    </location>
</feature>
<evidence type="ECO:0000313" key="4">
    <source>
        <dbReference type="EMBL" id="TMJ13524.1"/>
    </source>
</evidence>
<evidence type="ECO:0000313" key="3">
    <source>
        <dbReference type="EMBL" id="TMJ06148.1"/>
    </source>
</evidence>
<gene>
    <name evidence="4" type="ORF">E6G98_00280</name>
    <name evidence="3" type="ORF">E6G99_09250</name>
</gene>
<sequence>MRNLGMKLAISLLIGGLIAAIATPAGAWPVGLDFITGGGFIFTPPPPYSVTSVPGSRANFGWHGGVKNGDWWGNGNYVDHGGAFGQSPFHVHARDVTGYIVVADYPPDKNGHPRGTRDICGNADTNAGGPVQYRVRMRDLGEPGRNSDAFGIALFYGGSLIYLNQNFLSGGNIQLHKGNRSNTAPSAPPSCDSLPDPFAFT</sequence>
<name>A0A537LZU6_9BACT</name>
<dbReference type="Proteomes" id="UP000315217">
    <property type="component" value="Unassembled WGS sequence"/>
</dbReference>
<keyword evidence="2" id="KW-0732">Signal</keyword>
<comment type="caution">
    <text evidence="4">The sequence shown here is derived from an EMBL/GenBank/DDBJ whole genome shotgun (WGS) entry which is preliminary data.</text>
</comment>
<dbReference type="EMBL" id="VBAJ01000235">
    <property type="protein sequence ID" value="TMJ06148.1"/>
    <property type="molecule type" value="Genomic_DNA"/>
</dbReference>
<proteinExistence type="predicted"/>
<evidence type="ECO:0000313" key="6">
    <source>
        <dbReference type="Proteomes" id="UP000318661"/>
    </source>
</evidence>
<reference evidence="5 6" key="1">
    <citation type="journal article" date="2019" name="Nat. Microbiol.">
        <title>Mediterranean grassland soil C-N compound turnover is dependent on rainfall and depth, and is mediated by genomically divergent microorganisms.</title>
        <authorList>
            <person name="Diamond S."/>
            <person name="Andeer P.F."/>
            <person name="Li Z."/>
            <person name="Crits-Christoph A."/>
            <person name="Burstein D."/>
            <person name="Anantharaman K."/>
            <person name="Lane K.R."/>
            <person name="Thomas B.C."/>
            <person name="Pan C."/>
            <person name="Northen T.R."/>
            <person name="Banfield J.F."/>
        </authorList>
    </citation>
    <scope>NUCLEOTIDE SEQUENCE [LARGE SCALE GENOMIC DNA]</scope>
    <source>
        <strain evidence="4">NP_1</strain>
        <strain evidence="3">NP_2</strain>
    </source>
</reference>
<protein>
    <submittedName>
        <fullName evidence="4">Uncharacterized protein</fullName>
    </submittedName>
</protein>
<dbReference type="AlphaFoldDB" id="A0A537LZU6"/>
<feature type="chain" id="PRO_5036134912" evidence="2">
    <location>
        <begin position="28"/>
        <end position="201"/>
    </location>
</feature>
<feature type="region of interest" description="Disordered" evidence="1">
    <location>
        <begin position="179"/>
        <end position="201"/>
    </location>
</feature>
<dbReference type="EMBL" id="VBAI01000006">
    <property type="protein sequence ID" value="TMJ13524.1"/>
    <property type="molecule type" value="Genomic_DNA"/>
</dbReference>
<dbReference type="NCBIfam" id="NF041523">
    <property type="entry name" value="post_COAP_1"/>
    <property type="match status" value="1"/>
</dbReference>
<evidence type="ECO:0000256" key="1">
    <source>
        <dbReference type="SAM" id="MobiDB-lite"/>
    </source>
</evidence>
<dbReference type="Proteomes" id="UP000318661">
    <property type="component" value="Unassembled WGS sequence"/>
</dbReference>
<organism evidence="4 5">
    <name type="scientific">Candidatus Segetimicrobium genomatis</name>
    <dbReference type="NCBI Taxonomy" id="2569760"/>
    <lineage>
        <taxon>Bacteria</taxon>
        <taxon>Bacillati</taxon>
        <taxon>Candidatus Sysuimicrobiota</taxon>
        <taxon>Candidatus Sysuimicrobiia</taxon>
        <taxon>Candidatus Sysuimicrobiales</taxon>
        <taxon>Candidatus Segetimicrobiaceae</taxon>
        <taxon>Candidatus Segetimicrobium</taxon>
    </lineage>
</organism>
<evidence type="ECO:0000256" key="2">
    <source>
        <dbReference type="SAM" id="SignalP"/>
    </source>
</evidence>
<evidence type="ECO:0000313" key="5">
    <source>
        <dbReference type="Proteomes" id="UP000315217"/>
    </source>
</evidence>
<accession>A0A537LZU6</accession>